<sequence length="68" mass="8202">MSEQIKTKERVEIKKVLHASLIILKTSILKDKFLKKGQYKNIYSACLIKCFYKRLFTEEELFMWNKTI</sequence>
<dbReference type="EMBL" id="CP014806">
    <property type="protein sequence ID" value="AMW99986.1"/>
    <property type="molecule type" value="Genomic_DNA"/>
</dbReference>
<gene>
    <name evidence="1" type="ORF">ATY39_11470</name>
</gene>
<evidence type="ECO:0000313" key="2">
    <source>
        <dbReference type="Proteomes" id="UP000076021"/>
    </source>
</evidence>
<dbReference type="KEGG" id="rst:ATY39_11470"/>
<name>A0A143HET3_9BACL</name>
<reference evidence="2" key="2">
    <citation type="submission" date="2016-03" db="EMBL/GenBank/DDBJ databases">
        <authorList>
            <person name="Ploux O."/>
        </authorList>
    </citation>
    <scope>NUCLEOTIDE SEQUENCE [LARGE SCALE GENOMIC DNA]</scope>
    <source>
        <strain evidence="2">PP9</strain>
    </source>
</reference>
<organism evidence="1 2">
    <name type="scientific">Rummeliibacillus stabekisii</name>
    <dbReference type="NCBI Taxonomy" id="241244"/>
    <lineage>
        <taxon>Bacteria</taxon>
        <taxon>Bacillati</taxon>
        <taxon>Bacillota</taxon>
        <taxon>Bacilli</taxon>
        <taxon>Bacillales</taxon>
        <taxon>Caryophanaceae</taxon>
        <taxon>Rummeliibacillus</taxon>
    </lineage>
</organism>
<dbReference type="Proteomes" id="UP000076021">
    <property type="component" value="Chromosome"/>
</dbReference>
<reference evidence="1 2" key="1">
    <citation type="journal article" date="2016" name="Genome Announc.">
        <title>Whole-Genome Sequence of Rummeliibacillus stabekisii Strain PP9 Isolated from Antarctic Soil.</title>
        <authorList>
            <person name="da Mota F.F."/>
            <person name="Vollu R.E."/>
            <person name="Jurelevicius D."/>
            <person name="Seldin L."/>
        </authorList>
    </citation>
    <scope>NUCLEOTIDE SEQUENCE [LARGE SCALE GENOMIC DNA]</scope>
    <source>
        <strain evidence="1 2">PP9</strain>
    </source>
</reference>
<dbReference type="AlphaFoldDB" id="A0A143HET3"/>
<dbReference type="STRING" id="241244.ATY39_11470"/>
<protein>
    <submittedName>
        <fullName evidence="1">Uncharacterized protein</fullName>
    </submittedName>
</protein>
<keyword evidence="2" id="KW-1185">Reference proteome</keyword>
<evidence type="ECO:0000313" key="1">
    <source>
        <dbReference type="EMBL" id="AMW99986.1"/>
    </source>
</evidence>
<proteinExistence type="predicted"/>
<accession>A0A143HET3</accession>